<organism evidence="1 2">
    <name type="scientific">Jannaschia helgolandensis</name>
    <dbReference type="NCBI Taxonomy" id="188906"/>
    <lineage>
        <taxon>Bacteria</taxon>
        <taxon>Pseudomonadati</taxon>
        <taxon>Pseudomonadota</taxon>
        <taxon>Alphaproteobacteria</taxon>
        <taxon>Rhodobacterales</taxon>
        <taxon>Roseobacteraceae</taxon>
        <taxon>Jannaschia</taxon>
    </lineage>
</organism>
<name>A0A1H7P1K1_9RHOB</name>
<accession>A0A1H7P1K1</accession>
<dbReference type="AlphaFoldDB" id="A0A1H7P1K1"/>
<reference evidence="1 2" key="1">
    <citation type="submission" date="2016-10" db="EMBL/GenBank/DDBJ databases">
        <authorList>
            <person name="de Groot N.N."/>
        </authorList>
    </citation>
    <scope>NUCLEOTIDE SEQUENCE [LARGE SCALE GENOMIC DNA]</scope>
    <source>
        <strain evidence="1 2">DSM 14858</strain>
    </source>
</reference>
<dbReference type="EMBL" id="FNZQ01000004">
    <property type="protein sequence ID" value="SEL29506.1"/>
    <property type="molecule type" value="Genomic_DNA"/>
</dbReference>
<proteinExistence type="predicted"/>
<dbReference type="NCBIfam" id="NF047386">
    <property type="entry name" value="T4SS_SepA_fam"/>
    <property type="match status" value="1"/>
</dbReference>
<protein>
    <submittedName>
        <fullName evidence="1">Uncharacterized protein</fullName>
    </submittedName>
</protein>
<evidence type="ECO:0000313" key="2">
    <source>
        <dbReference type="Proteomes" id="UP000199283"/>
    </source>
</evidence>
<dbReference type="OrthoDB" id="7594189at2"/>
<sequence length="188" mass="21212">MMPVIRISDATFVDLKSIATWLGAETPSKTIEKLVREKMDSLDLERDIGEEQTEEAESGNHATFFEPAPGLFFTRILSARMDGKTLEKLNWAGLLLEIVKRVKSKGIASDRLANEVQVPAKTEPYEEEGYRYYPEVGISIQGQSAPDAWKEVSRLADKHRIPVEVEFQWRENEKAQHPGRVGIIRAGS</sequence>
<dbReference type="RefSeq" id="WP_092763001.1">
    <property type="nucleotide sequence ID" value="NZ_FNZQ01000004.1"/>
</dbReference>
<keyword evidence="2" id="KW-1185">Reference proteome</keyword>
<dbReference type="Proteomes" id="UP000199283">
    <property type="component" value="Unassembled WGS sequence"/>
</dbReference>
<gene>
    <name evidence="1" type="ORF">SAMN04488526_2382</name>
</gene>
<evidence type="ECO:0000313" key="1">
    <source>
        <dbReference type="EMBL" id="SEL29506.1"/>
    </source>
</evidence>